<dbReference type="Pfam" id="PF03976">
    <property type="entry name" value="PPK2"/>
    <property type="match status" value="1"/>
</dbReference>
<feature type="domain" description="Polyphosphate kinase-2-related" evidence="4">
    <location>
        <begin position="36"/>
        <end position="272"/>
    </location>
</feature>
<dbReference type="RefSeq" id="WP_089234034.1">
    <property type="nucleotide sequence ID" value="NZ_FZOY01000006.1"/>
</dbReference>
<keyword evidence="6" id="KW-1185">Reference proteome</keyword>
<dbReference type="InterPro" id="IPR022300">
    <property type="entry name" value="PPK2-rel_1"/>
</dbReference>
<dbReference type="OrthoDB" id="9775224at2"/>
<dbReference type="EMBL" id="FZOY01000006">
    <property type="protein sequence ID" value="SNT09615.1"/>
    <property type="molecule type" value="Genomic_DNA"/>
</dbReference>
<proteinExistence type="inferred from homology"/>
<dbReference type="GO" id="GO:0008976">
    <property type="term" value="F:polyphosphate kinase activity"/>
    <property type="evidence" value="ECO:0007669"/>
    <property type="project" value="InterPro"/>
</dbReference>
<evidence type="ECO:0000313" key="5">
    <source>
        <dbReference type="EMBL" id="SNT09615.1"/>
    </source>
</evidence>
<name>A0A239JUZ6_9RHOB</name>
<dbReference type="PANTHER" id="PTHR34383:SF3">
    <property type="entry name" value="POLYPHOSPHATE:AMP PHOSPHOTRANSFERASE"/>
    <property type="match status" value="1"/>
</dbReference>
<comment type="similarity">
    <text evidence="1">Belongs to the polyphosphate kinase 2 (PPK2) family. Class I subfamily.</text>
</comment>
<evidence type="ECO:0000259" key="4">
    <source>
        <dbReference type="Pfam" id="PF03976"/>
    </source>
</evidence>
<accession>A0A239JUZ6</accession>
<dbReference type="InterPro" id="IPR022488">
    <property type="entry name" value="PPK2-related"/>
</dbReference>
<dbReference type="InterPro" id="IPR016898">
    <property type="entry name" value="Polyphosphate_phosphotransfera"/>
</dbReference>
<dbReference type="SUPFAM" id="SSF52540">
    <property type="entry name" value="P-loop containing nucleoside triphosphate hydrolases"/>
    <property type="match status" value="1"/>
</dbReference>
<dbReference type="Gene3D" id="3.40.50.300">
    <property type="entry name" value="P-loop containing nucleotide triphosphate hydrolases"/>
    <property type="match status" value="1"/>
</dbReference>
<dbReference type="NCBIfam" id="TIGR03709">
    <property type="entry name" value="PPK2_rel_1"/>
    <property type="match status" value="1"/>
</dbReference>
<gene>
    <name evidence="5" type="ORF">SAMN05421757_10682</name>
</gene>
<keyword evidence="2 5" id="KW-0808">Transferase</keyword>
<evidence type="ECO:0000256" key="2">
    <source>
        <dbReference type="ARBA" id="ARBA00022679"/>
    </source>
</evidence>
<dbReference type="InterPro" id="IPR027417">
    <property type="entry name" value="P-loop_NTPase"/>
</dbReference>
<dbReference type="PIRSF" id="PIRSF028756">
    <property type="entry name" value="PPK2_prd"/>
    <property type="match status" value="1"/>
</dbReference>
<evidence type="ECO:0000313" key="6">
    <source>
        <dbReference type="Proteomes" id="UP000198426"/>
    </source>
</evidence>
<protein>
    <submittedName>
        <fullName evidence="5">Polyphosphate:nucleotide phosphotransferase, PPK2 family</fullName>
    </submittedName>
</protein>
<evidence type="ECO:0000256" key="1">
    <source>
        <dbReference type="ARBA" id="ARBA00009924"/>
    </source>
</evidence>
<organism evidence="5 6">
    <name type="scientific">Tropicimonas sediminicola</name>
    <dbReference type="NCBI Taxonomy" id="1031541"/>
    <lineage>
        <taxon>Bacteria</taxon>
        <taxon>Pseudomonadati</taxon>
        <taxon>Pseudomonadota</taxon>
        <taxon>Alphaproteobacteria</taxon>
        <taxon>Rhodobacterales</taxon>
        <taxon>Roseobacteraceae</taxon>
        <taxon>Tropicimonas</taxon>
    </lineage>
</organism>
<dbReference type="Proteomes" id="UP000198426">
    <property type="component" value="Unassembled WGS sequence"/>
</dbReference>
<evidence type="ECO:0000256" key="3">
    <source>
        <dbReference type="ARBA" id="ARBA00022777"/>
    </source>
</evidence>
<dbReference type="AlphaFoldDB" id="A0A239JUZ6"/>
<reference evidence="5 6" key="1">
    <citation type="submission" date="2017-06" db="EMBL/GenBank/DDBJ databases">
        <authorList>
            <person name="Kim H.J."/>
            <person name="Triplett B.A."/>
        </authorList>
    </citation>
    <scope>NUCLEOTIDE SEQUENCE [LARGE SCALE GENOMIC DNA]</scope>
    <source>
        <strain evidence="5 6">DSM 29339</strain>
    </source>
</reference>
<keyword evidence="3" id="KW-0418">Kinase</keyword>
<sequence length="305" mass="34914">MSLKASDLARRHRVDDGKSFRLDSVDPGDTNGVDVEKAEAKDLLEDCRKSLGRLQERLYAEGKSAVLMVFQAMDAGGKDSAIEHVMSGINPQGCDVTSFKQPGPVALKHDFLWRHAVALPERGRIGIHNRSHYEEVLVVRVHPEILEGRAIPQDTIDDAFWKRRFKDIRAFERHLSNSGTAVLKFFFHISKDEQARRFLDRIDEPEKNWKFSLGDIEERKHWDAYMAAYEDMIRNTARGYAPWFVVPANNKWYARLVVSSVLLDTLERIDPQFPQVDEDFLQRMHEARDALARDAAPAGGKEKDT</sequence>
<dbReference type="PANTHER" id="PTHR34383">
    <property type="entry name" value="POLYPHOSPHATE:AMP PHOSPHOTRANSFERASE-RELATED"/>
    <property type="match status" value="1"/>
</dbReference>
<dbReference type="GO" id="GO:0006797">
    <property type="term" value="P:polyphosphate metabolic process"/>
    <property type="evidence" value="ECO:0007669"/>
    <property type="project" value="InterPro"/>
</dbReference>